<comment type="caution">
    <text evidence="6">The sequence shown here is derived from an EMBL/GenBank/DDBJ whole genome shotgun (WGS) entry which is preliminary data.</text>
</comment>
<keyword evidence="2 6" id="KW-0238">DNA-binding</keyword>
<gene>
    <name evidence="6" type="ORF">C4K68_00225</name>
</gene>
<dbReference type="PROSITE" id="PS50110">
    <property type="entry name" value="RESPONSE_REGULATORY"/>
    <property type="match status" value="1"/>
</dbReference>
<dbReference type="GO" id="GO:0006355">
    <property type="term" value="P:regulation of DNA-templated transcription"/>
    <property type="evidence" value="ECO:0007669"/>
    <property type="project" value="InterPro"/>
</dbReference>
<dbReference type="PROSITE" id="PS50043">
    <property type="entry name" value="HTH_LUXR_2"/>
    <property type="match status" value="1"/>
</dbReference>
<dbReference type="InterPro" id="IPR058245">
    <property type="entry name" value="NreC/VraR/RcsB-like_REC"/>
</dbReference>
<dbReference type="InterPro" id="IPR016032">
    <property type="entry name" value="Sig_transdc_resp-reg_C-effctor"/>
</dbReference>
<organism evidence="6 7">
    <name type="scientific">Proteobacteria bacterium 228</name>
    <dbReference type="NCBI Taxonomy" id="2083153"/>
    <lineage>
        <taxon>Bacteria</taxon>
        <taxon>Pseudomonadati</taxon>
        <taxon>Pseudomonadota</taxon>
    </lineage>
</organism>
<dbReference type="SMART" id="SM00448">
    <property type="entry name" value="REC"/>
    <property type="match status" value="1"/>
</dbReference>
<dbReference type="CDD" id="cd06170">
    <property type="entry name" value="LuxR_C_like"/>
    <property type="match status" value="1"/>
</dbReference>
<evidence type="ECO:0000256" key="3">
    <source>
        <dbReference type="PROSITE-ProRule" id="PRU00169"/>
    </source>
</evidence>
<accession>A0A2S5KXN0</accession>
<feature type="domain" description="HTH luxR-type" evidence="4">
    <location>
        <begin position="141"/>
        <end position="206"/>
    </location>
</feature>
<protein>
    <submittedName>
        <fullName evidence="6">DNA-binding response regulator</fullName>
    </submittedName>
</protein>
<dbReference type="SUPFAM" id="SSF46894">
    <property type="entry name" value="C-terminal effector domain of the bipartite response regulators"/>
    <property type="match status" value="1"/>
</dbReference>
<dbReference type="Pfam" id="PF00072">
    <property type="entry name" value="Response_reg"/>
    <property type="match status" value="1"/>
</dbReference>
<evidence type="ECO:0000259" key="5">
    <source>
        <dbReference type="PROSITE" id="PS50110"/>
    </source>
</evidence>
<dbReference type="Gene3D" id="3.40.50.2300">
    <property type="match status" value="1"/>
</dbReference>
<proteinExistence type="predicted"/>
<dbReference type="PANTHER" id="PTHR43214">
    <property type="entry name" value="TWO-COMPONENT RESPONSE REGULATOR"/>
    <property type="match status" value="1"/>
</dbReference>
<dbReference type="PROSITE" id="PS00622">
    <property type="entry name" value="HTH_LUXR_1"/>
    <property type="match status" value="1"/>
</dbReference>
<sequence length="210" mass="23503">MNPIRVMLVDDHDVVRAGFSRLLESSGDIRVIGEARLAEEAVQQYPQLQPDVVIMDMSMPGLGGLEGIKRICSNHQDARVLVLTVHENEPFPQRAIAAGAKGYLTKRCAPEELLEAVNKLANGQEYYATNVRSILKKQSREISEGDALTRREFQIYELMARGLSVSEVADTLHLSVKTVHTHRANLMRKLDVRNNAELVMRAVQDGMLEQ</sequence>
<feature type="domain" description="Response regulatory" evidence="5">
    <location>
        <begin position="5"/>
        <end position="121"/>
    </location>
</feature>
<dbReference type="OrthoDB" id="5293313at2"/>
<reference evidence="6 7" key="1">
    <citation type="submission" date="2018-02" db="EMBL/GenBank/DDBJ databases">
        <title>novel marine gammaproteobacteria from coastal saline agro ecosystem.</title>
        <authorList>
            <person name="Krishnan R."/>
            <person name="Ramesh Kumar N."/>
        </authorList>
    </citation>
    <scope>NUCLEOTIDE SEQUENCE [LARGE SCALE GENOMIC DNA]</scope>
    <source>
        <strain evidence="6 7">228</strain>
    </source>
</reference>
<dbReference type="CDD" id="cd17535">
    <property type="entry name" value="REC_NarL-like"/>
    <property type="match status" value="1"/>
</dbReference>
<evidence type="ECO:0000313" key="6">
    <source>
        <dbReference type="EMBL" id="PPC79465.1"/>
    </source>
</evidence>
<dbReference type="Pfam" id="PF00196">
    <property type="entry name" value="GerE"/>
    <property type="match status" value="1"/>
</dbReference>
<dbReference type="AlphaFoldDB" id="A0A2S5KXN0"/>
<evidence type="ECO:0000256" key="2">
    <source>
        <dbReference type="ARBA" id="ARBA00023125"/>
    </source>
</evidence>
<dbReference type="PRINTS" id="PR00038">
    <property type="entry name" value="HTHLUXR"/>
</dbReference>
<keyword evidence="1 3" id="KW-0597">Phosphoprotein</keyword>
<evidence type="ECO:0000256" key="1">
    <source>
        <dbReference type="ARBA" id="ARBA00022553"/>
    </source>
</evidence>
<dbReference type="InterPro" id="IPR039420">
    <property type="entry name" value="WalR-like"/>
</dbReference>
<dbReference type="EMBL" id="PRLP01000001">
    <property type="protein sequence ID" value="PPC79465.1"/>
    <property type="molecule type" value="Genomic_DNA"/>
</dbReference>
<evidence type="ECO:0000259" key="4">
    <source>
        <dbReference type="PROSITE" id="PS50043"/>
    </source>
</evidence>
<dbReference type="GO" id="GO:0000160">
    <property type="term" value="P:phosphorelay signal transduction system"/>
    <property type="evidence" value="ECO:0007669"/>
    <property type="project" value="InterPro"/>
</dbReference>
<dbReference type="PANTHER" id="PTHR43214:SF43">
    <property type="entry name" value="TWO-COMPONENT RESPONSE REGULATOR"/>
    <property type="match status" value="1"/>
</dbReference>
<feature type="modified residue" description="4-aspartylphosphate" evidence="3">
    <location>
        <position position="56"/>
    </location>
</feature>
<dbReference type="SMART" id="SM00421">
    <property type="entry name" value="HTH_LUXR"/>
    <property type="match status" value="1"/>
</dbReference>
<dbReference type="Proteomes" id="UP000238196">
    <property type="component" value="Unassembled WGS sequence"/>
</dbReference>
<dbReference type="SUPFAM" id="SSF52172">
    <property type="entry name" value="CheY-like"/>
    <property type="match status" value="1"/>
</dbReference>
<name>A0A2S5KXN0_9PROT</name>
<dbReference type="InterPro" id="IPR001789">
    <property type="entry name" value="Sig_transdc_resp-reg_receiver"/>
</dbReference>
<dbReference type="GO" id="GO:0003677">
    <property type="term" value="F:DNA binding"/>
    <property type="evidence" value="ECO:0007669"/>
    <property type="project" value="UniProtKB-KW"/>
</dbReference>
<dbReference type="InterPro" id="IPR011006">
    <property type="entry name" value="CheY-like_superfamily"/>
</dbReference>
<evidence type="ECO:0000313" key="7">
    <source>
        <dbReference type="Proteomes" id="UP000238196"/>
    </source>
</evidence>
<dbReference type="InterPro" id="IPR000792">
    <property type="entry name" value="Tscrpt_reg_LuxR_C"/>
</dbReference>